<keyword evidence="2" id="KW-1185">Reference proteome</keyword>
<sequence>MAGIAVSSPICGSDVGASEIVVPVAPIARQASGVSPVAWISDRPGPSRPCFSHLRIASEDGCPKTASMLTSMSRSRATAASRGP</sequence>
<dbReference type="AlphaFoldDB" id="A0A927MBY7"/>
<evidence type="ECO:0000313" key="2">
    <source>
        <dbReference type="Proteomes" id="UP000649753"/>
    </source>
</evidence>
<dbReference type="Proteomes" id="UP000649753">
    <property type="component" value="Unassembled WGS sequence"/>
</dbReference>
<proteinExistence type="predicted"/>
<gene>
    <name evidence="1" type="ORF">H4W31_007405</name>
</gene>
<accession>A0A927MBY7</accession>
<dbReference type="EMBL" id="JADBEB010000001">
    <property type="protein sequence ID" value="MBE1491767.1"/>
    <property type="molecule type" value="Genomic_DNA"/>
</dbReference>
<protein>
    <submittedName>
        <fullName evidence="1">Uncharacterized protein</fullName>
    </submittedName>
</protein>
<organism evidence="1 2">
    <name type="scientific">Plantactinospora soyae</name>
    <dbReference type="NCBI Taxonomy" id="1544732"/>
    <lineage>
        <taxon>Bacteria</taxon>
        <taxon>Bacillati</taxon>
        <taxon>Actinomycetota</taxon>
        <taxon>Actinomycetes</taxon>
        <taxon>Micromonosporales</taxon>
        <taxon>Micromonosporaceae</taxon>
        <taxon>Plantactinospora</taxon>
    </lineage>
</organism>
<name>A0A927MBY7_9ACTN</name>
<evidence type="ECO:0000313" key="1">
    <source>
        <dbReference type="EMBL" id="MBE1491767.1"/>
    </source>
</evidence>
<comment type="caution">
    <text evidence="1">The sequence shown here is derived from an EMBL/GenBank/DDBJ whole genome shotgun (WGS) entry which is preliminary data.</text>
</comment>
<reference evidence="1" key="1">
    <citation type="submission" date="2020-10" db="EMBL/GenBank/DDBJ databases">
        <title>Sequencing the genomes of 1000 actinobacteria strains.</title>
        <authorList>
            <person name="Klenk H.-P."/>
        </authorList>
    </citation>
    <scope>NUCLEOTIDE SEQUENCE</scope>
    <source>
        <strain evidence="1">DSM 46832</strain>
    </source>
</reference>